<dbReference type="InterPro" id="IPR016024">
    <property type="entry name" value="ARM-type_fold"/>
</dbReference>
<dbReference type="InterPro" id="IPR004155">
    <property type="entry name" value="PBS_lyase_HEAT"/>
</dbReference>
<dbReference type="Pfam" id="PF13646">
    <property type="entry name" value="HEAT_2"/>
    <property type="match status" value="2"/>
</dbReference>
<dbReference type="SMART" id="SM00567">
    <property type="entry name" value="EZ_HEAT"/>
    <property type="match status" value="5"/>
</dbReference>
<dbReference type="AlphaFoldDB" id="A0A382JFV7"/>
<dbReference type="Gene3D" id="1.25.10.10">
    <property type="entry name" value="Leucine-rich Repeat Variant"/>
    <property type="match status" value="2"/>
</dbReference>
<dbReference type="PROSITE" id="PS50176">
    <property type="entry name" value="ARM_REPEAT"/>
    <property type="match status" value="1"/>
</dbReference>
<dbReference type="PANTHER" id="PTHR12697:SF38">
    <property type="entry name" value="PBS LYASE HEAT DOMAIN PROTEIN REPEAT-CONTAINING PROTEIN"/>
    <property type="match status" value="1"/>
</dbReference>
<accession>A0A382JFV7</accession>
<dbReference type="InterPro" id="IPR000357">
    <property type="entry name" value="HEAT"/>
</dbReference>
<protein>
    <recommendedName>
        <fullName evidence="3">HEAT repeat domain-containing protein</fullName>
    </recommendedName>
</protein>
<gene>
    <name evidence="2" type="ORF">METZ01_LOCUS263389</name>
</gene>
<keyword evidence="1" id="KW-0677">Repeat</keyword>
<feature type="non-terminal residue" evidence="2">
    <location>
        <position position="1"/>
    </location>
</feature>
<dbReference type="PANTHER" id="PTHR12697">
    <property type="entry name" value="PBS LYASE HEAT-LIKE PROTEIN"/>
    <property type="match status" value="1"/>
</dbReference>
<organism evidence="2">
    <name type="scientific">marine metagenome</name>
    <dbReference type="NCBI Taxonomy" id="408172"/>
    <lineage>
        <taxon>unclassified sequences</taxon>
        <taxon>metagenomes</taxon>
        <taxon>ecological metagenomes</taxon>
    </lineage>
</organism>
<dbReference type="Pfam" id="PF02985">
    <property type="entry name" value="HEAT"/>
    <property type="match status" value="1"/>
</dbReference>
<evidence type="ECO:0008006" key="3">
    <source>
        <dbReference type="Google" id="ProtNLM"/>
    </source>
</evidence>
<dbReference type="InterPro" id="IPR011989">
    <property type="entry name" value="ARM-like"/>
</dbReference>
<dbReference type="SUPFAM" id="SSF48371">
    <property type="entry name" value="ARM repeat"/>
    <property type="match status" value="1"/>
</dbReference>
<feature type="non-terminal residue" evidence="2">
    <location>
        <position position="263"/>
    </location>
</feature>
<dbReference type="GO" id="GO:0016491">
    <property type="term" value="F:oxidoreductase activity"/>
    <property type="evidence" value="ECO:0007669"/>
    <property type="project" value="TreeGrafter"/>
</dbReference>
<reference evidence="2" key="1">
    <citation type="submission" date="2018-05" db="EMBL/GenBank/DDBJ databases">
        <authorList>
            <person name="Lanie J.A."/>
            <person name="Ng W.-L."/>
            <person name="Kazmierczak K.M."/>
            <person name="Andrzejewski T.M."/>
            <person name="Davidsen T.M."/>
            <person name="Wayne K.J."/>
            <person name="Tettelin H."/>
            <person name="Glass J.I."/>
            <person name="Rusch D."/>
            <person name="Podicherti R."/>
            <person name="Tsui H.-C.T."/>
            <person name="Winkler M.E."/>
        </authorList>
    </citation>
    <scope>NUCLEOTIDE SEQUENCE</scope>
</reference>
<evidence type="ECO:0000256" key="1">
    <source>
        <dbReference type="ARBA" id="ARBA00022737"/>
    </source>
</evidence>
<name>A0A382JFV7_9ZZZZ</name>
<dbReference type="EMBL" id="UINC01073843">
    <property type="protein sequence ID" value="SVC10535.1"/>
    <property type="molecule type" value="Genomic_DNA"/>
</dbReference>
<sequence>VRLRFILAMCLVVTACAEKEVEDLVKRLKTRDAQELREVTGKIARLPNALAVPALRQGLHAAKWRTRYMSAKLLGRFQAQEAIPELIDALDDSIGGVTVQAAGALGALQAQKAVPGLIDLFDDTNEVVQIAAANALGQISAPAALPALGRLSESVVMSVRAAAISALGACHDSSSAPQQSADALRRTRRALDDVFVSIRIAGIVSLRSFDYRGSVDDLLRLLNDPSTEVQHVAVQALGEITSADQSAWQGHAAPDMRLITDAL</sequence>
<dbReference type="InterPro" id="IPR000225">
    <property type="entry name" value="Armadillo"/>
</dbReference>
<evidence type="ECO:0000313" key="2">
    <source>
        <dbReference type="EMBL" id="SVC10535.1"/>
    </source>
</evidence>
<proteinExistence type="predicted"/>